<protein>
    <submittedName>
        <fullName evidence="2">Uncharacterized protein</fullName>
    </submittedName>
</protein>
<dbReference type="EMBL" id="ATMH01011378">
    <property type="protein sequence ID" value="EPY16292.1"/>
    <property type="molecule type" value="Genomic_DNA"/>
</dbReference>
<accession>S9TE24</accession>
<gene>
    <name evidence="2" type="ORF">STCU_11421</name>
</gene>
<feature type="region of interest" description="Disordered" evidence="1">
    <location>
        <begin position="67"/>
        <end position="90"/>
    </location>
</feature>
<keyword evidence="3" id="KW-1185">Reference proteome</keyword>
<dbReference type="Proteomes" id="UP000015354">
    <property type="component" value="Unassembled WGS sequence"/>
</dbReference>
<feature type="compositionally biased region" description="Polar residues" evidence="1">
    <location>
        <begin position="259"/>
        <end position="268"/>
    </location>
</feature>
<evidence type="ECO:0000313" key="2">
    <source>
        <dbReference type="EMBL" id="EPY16292.1"/>
    </source>
</evidence>
<dbReference type="AlphaFoldDB" id="S9TE24"/>
<organism evidence="2 3">
    <name type="scientific">Strigomonas culicis</name>
    <dbReference type="NCBI Taxonomy" id="28005"/>
    <lineage>
        <taxon>Eukaryota</taxon>
        <taxon>Discoba</taxon>
        <taxon>Euglenozoa</taxon>
        <taxon>Kinetoplastea</taxon>
        <taxon>Metakinetoplastina</taxon>
        <taxon>Trypanosomatida</taxon>
        <taxon>Trypanosomatidae</taxon>
        <taxon>Strigomonadinae</taxon>
        <taxon>Strigomonas</taxon>
    </lineage>
</organism>
<feature type="compositionally biased region" description="Basic and acidic residues" evidence="1">
    <location>
        <begin position="71"/>
        <end position="81"/>
    </location>
</feature>
<comment type="caution">
    <text evidence="2">The sequence shown here is derived from an EMBL/GenBank/DDBJ whole genome shotgun (WGS) entry which is preliminary data.</text>
</comment>
<proteinExistence type="predicted"/>
<reference evidence="2 3" key="1">
    <citation type="journal article" date="2013" name="PLoS ONE">
        <title>Predicting the Proteins of Angomonas deanei, Strigomonas culicis and Their Respective Endosymbionts Reveals New Aspects of the Trypanosomatidae Family.</title>
        <authorList>
            <person name="Motta M.C."/>
            <person name="Martins A.C."/>
            <person name="de Souza S.S."/>
            <person name="Catta-Preta C.M."/>
            <person name="Silva R."/>
            <person name="Klein C.C."/>
            <person name="de Almeida L.G."/>
            <person name="de Lima Cunha O."/>
            <person name="Ciapina L.P."/>
            <person name="Brocchi M."/>
            <person name="Colabardini A.C."/>
            <person name="de Araujo Lima B."/>
            <person name="Machado C.R."/>
            <person name="de Almeida Soares C.M."/>
            <person name="Probst C.M."/>
            <person name="de Menezes C.B."/>
            <person name="Thompson C.E."/>
            <person name="Bartholomeu D.C."/>
            <person name="Gradia D.F."/>
            <person name="Pavoni D.P."/>
            <person name="Grisard E.C."/>
            <person name="Fantinatti-Garboggini F."/>
            <person name="Marchini F.K."/>
            <person name="Rodrigues-Luiz G.F."/>
            <person name="Wagner G."/>
            <person name="Goldman G.H."/>
            <person name="Fietto J.L."/>
            <person name="Elias M.C."/>
            <person name="Goldman M.H."/>
            <person name="Sagot M.F."/>
            <person name="Pereira M."/>
            <person name="Stoco P.H."/>
            <person name="de Mendonca-Neto R.P."/>
            <person name="Teixeira S.M."/>
            <person name="Maciel T.E."/>
            <person name="de Oliveira Mendes T.A."/>
            <person name="Urmenyi T.P."/>
            <person name="de Souza W."/>
            <person name="Schenkman S."/>
            <person name="de Vasconcelos A.T."/>
        </authorList>
    </citation>
    <scope>NUCLEOTIDE SEQUENCE [LARGE SCALE GENOMIC DNA]</scope>
</reference>
<feature type="region of interest" description="Disordered" evidence="1">
    <location>
        <begin position="244"/>
        <end position="292"/>
    </location>
</feature>
<name>S9TE24_9TRYP</name>
<sequence length="292" mass="32791">MQQPMAAPALTEEERYHVWTEHVRAVFGGGGYRSSAYALLADTRPNESAYERLPFSTWHTQQALRTSDAAMSHDGRPHDDPSIDGGTHGEAQRERFADEHLFPHCFYTRMVRCTANRPPYTSSAAERRGAEGHCVDDDEALSSLGRVRAATAEEQAMRALAARLRTRRAAHTRTQAAGAAADYPPSRRHMYSETLPFMDARVEAQQAQLYEEMCTLLLDLKEGNKMRDEVRRCLERSKALRQRYAQQAPVEEEAGGQRGSENSLTAAAQASPDALEEVYESDFEESDVDWHT</sequence>
<evidence type="ECO:0000313" key="3">
    <source>
        <dbReference type="Proteomes" id="UP000015354"/>
    </source>
</evidence>
<feature type="compositionally biased region" description="Acidic residues" evidence="1">
    <location>
        <begin position="274"/>
        <end position="292"/>
    </location>
</feature>
<evidence type="ECO:0000256" key="1">
    <source>
        <dbReference type="SAM" id="MobiDB-lite"/>
    </source>
</evidence>
<dbReference type="OrthoDB" id="10644834at2759"/>